<feature type="region of interest" description="Disordered" evidence="1">
    <location>
        <begin position="468"/>
        <end position="492"/>
    </location>
</feature>
<dbReference type="InterPro" id="IPR000313">
    <property type="entry name" value="PWWP_dom"/>
</dbReference>
<reference evidence="3 4" key="1">
    <citation type="journal article" date="2020" name="bioRxiv">
        <title>Sequence and annotation of 42 cannabis genomes reveals extensive copy number variation in cannabinoid synthesis and pathogen resistance genes.</title>
        <authorList>
            <person name="Mckernan K.J."/>
            <person name="Helbert Y."/>
            <person name="Kane L.T."/>
            <person name="Ebling H."/>
            <person name="Zhang L."/>
            <person name="Liu B."/>
            <person name="Eaton Z."/>
            <person name="Mclaughlin S."/>
            <person name="Kingan S."/>
            <person name="Baybayan P."/>
            <person name="Concepcion G."/>
            <person name="Jordan M."/>
            <person name="Riva A."/>
            <person name="Barbazuk W."/>
            <person name="Harkins T."/>
        </authorList>
    </citation>
    <scope>NUCLEOTIDE SEQUENCE [LARGE SCALE GENOMIC DNA]</scope>
    <source>
        <strain evidence="4">cv. Jamaican Lion 4</strain>
        <tissue evidence="3">Leaf</tissue>
    </source>
</reference>
<organism evidence="3 4">
    <name type="scientific">Cannabis sativa</name>
    <name type="common">Hemp</name>
    <name type="synonym">Marijuana</name>
    <dbReference type="NCBI Taxonomy" id="3483"/>
    <lineage>
        <taxon>Eukaryota</taxon>
        <taxon>Viridiplantae</taxon>
        <taxon>Streptophyta</taxon>
        <taxon>Embryophyta</taxon>
        <taxon>Tracheophyta</taxon>
        <taxon>Spermatophyta</taxon>
        <taxon>Magnoliopsida</taxon>
        <taxon>eudicotyledons</taxon>
        <taxon>Gunneridae</taxon>
        <taxon>Pentapetalae</taxon>
        <taxon>rosids</taxon>
        <taxon>fabids</taxon>
        <taxon>Rosales</taxon>
        <taxon>Cannabaceae</taxon>
        <taxon>Cannabis</taxon>
    </lineage>
</organism>
<evidence type="ECO:0000259" key="2">
    <source>
        <dbReference type="PROSITE" id="PS50812"/>
    </source>
</evidence>
<gene>
    <name evidence="3" type="ORF">G4B88_008789</name>
</gene>
<feature type="domain" description="PWWP" evidence="2">
    <location>
        <begin position="248"/>
        <end position="309"/>
    </location>
</feature>
<dbReference type="PROSITE" id="PS50812">
    <property type="entry name" value="PWWP"/>
    <property type="match status" value="1"/>
</dbReference>
<feature type="region of interest" description="Disordered" evidence="1">
    <location>
        <begin position="855"/>
        <end position="893"/>
    </location>
</feature>
<comment type="caution">
    <text evidence="3">The sequence shown here is derived from an EMBL/GenBank/DDBJ whole genome shotgun (WGS) entry which is preliminary data.</text>
</comment>
<protein>
    <recommendedName>
        <fullName evidence="2">PWWP domain-containing protein</fullName>
    </recommendedName>
</protein>
<keyword evidence="4" id="KW-1185">Reference proteome</keyword>
<feature type="compositionally biased region" description="Basic and acidic residues" evidence="1">
    <location>
        <begin position="47"/>
        <end position="60"/>
    </location>
</feature>
<dbReference type="CDD" id="cd05162">
    <property type="entry name" value="PWWP"/>
    <property type="match status" value="1"/>
</dbReference>
<evidence type="ECO:0000256" key="1">
    <source>
        <dbReference type="SAM" id="MobiDB-lite"/>
    </source>
</evidence>
<feature type="compositionally biased region" description="Polar residues" evidence="1">
    <location>
        <begin position="883"/>
        <end position="893"/>
    </location>
</feature>
<feature type="region of interest" description="Disordered" evidence="1">
    <location>
        <begin position="199"/>
        <end position="220"/>
    </location>
</feature>
<feature type="compositionally biased region" description="Basic and acidic residues" evidence="1">
    <location>
        <begin position="67"/>
        <end position="81"/>
    </location>
</feature>
<dbReference type="EMBL" id="JAATIQ010000524">
    <property type="protein sequence ID" value="KAF4352620.1"/>
    <property type="molecule type" value="Genomic_DNA"/>
</dbReference>
<dbReference type="SMART" id="SM00293">
    <property type="entry name" value="PWWP"/>
    <property type="match status" value="1"/>
</dbReference>
<dbReference type="Gene3D" id="2.30.30.140">
    <property type="match status" value="1"/>
</dbReference>
<dbReference type="PANTHER" id="PTHR42851:SF19">
    <property type="entry name" value="PWWP DOMAIN-CONTAINING PROTEIN 2-RELATED"/>
    <property type="match status" value="1"/>
</dbReference>
<evidence type="ECO:0000313" key="3">
    <source>
        <dbReference type="EMBL" id="KAF4352620.1"/>
    </source>
</evidence>
<dbReference type="PANTHER" id="PTHR42851">
    <property type="entry name" value="ALDOLASE-RELATED"/>
    <property type="match status" value="1"/>
</dbReference>
<evidence type="ECO:0000313" key="4">
    <source>
        <dbReference type="Proteomes" id="UP000583929"/>
    </source>
</evidence>
<accession>A0A7J6E444</accession>
<dbReference type="SUPFAM" id="SSF63748">
    <property type="entry name" value="Tudor/PWWP/MBT"/>
    <property type="match status" value="1"/>
</dbReference>
<name>A0A7J6E444_CANSA</name>
<feature type="compositionally biased region" description="Basic and acidic residues" evidence="1">
    <location>
        <begin position="100"/>
        <end position="110"/>
    </location>
</feature>
<feature type="compositionally biased region" description="Basic and acidic residues" evidence="1">
    <location>
        <begin position="199"/>
        <end position="217"/>
    </location>
</feature>
<sequence length="893" mass="98616">MTEKSEPEDLDLNSVVVLSELTNEINGANNQAGAVIMEVDTLNGETNEVRDGGVSKKSLESEVNDAENEKMEDLSSKKDEGTDCGGNVGVSLDEAIGASEAEKEKEKEKAFDDEEERNEDVKKGASVVDLPSSNVDENSSVYECLEAADSVSDVVKPQSPGTTESAGHLIDDTVVGLEKKAELLPQIQKEELNLEVHLEAQSKEDMTKASKSSENESKSSNIVNDLSPLVYSRGNVKSEAAFKPEFAVGDLVWGKVRSHPWWPGQICDPSAASRKAKKYSKRDGYLIAYYGDYTFAWNDVSRMKPFLTHFSQMEKLSSTEDFHDALDCILEEVSRRVEFGLACSCIPEEVYANLKTQIIINAGLEEDKCRIDGGDRLLTVDSFEPIKLVEYVKELAQVPCGVTEKLELTIARSRLLAFNRSKGYSQLPEFNMLGGLLENDADILLSGGTQHCSEVIGAVDLQQKGDNVDASISDKEKPKSQGESSLKRKQVYGNSAFPSKKEKIVKDFADEKHLTTPVKISGLESKLGSKKRKVGEVMSEDLAVNKKKTMASVDDNNAPQLPKPTFRVGESIRRVASQLNGSSPILKNGDGIFKSKANILPEESKPEKLETEECPDDKLSQLFLAARDPKRVNNSSMITFFSEFRSTVSLGLPSSEIEALGLPSSEIEESLEKVFGSKTVKKLTKRGRKSNMPGFTELPSPEMMKESYWSDRIVRSIPEPEDRNEIEDLLAAKCREKKIDNSAIKPPQNPLEQQTGDENTEMEVEKSDSIIDDNYPTALILNFTNLDSVPTETNLNKIFSQYDSLKESETQIFKKSSRAKVVFGKRSDAETAFSSAGKYSTFGPSLVSYRLKYLKSTQQSKASPSPKKRSKKGTESVEEGANLIQQTQKVDED</sequence>
<dbReference type="Proteomes" id="UP000583929">
    <property type="component" value="Unassembled WGS sequence"/>
</dbReference>
<dbReference type="InterPro" id="IPR053063">
    <property type="entry name" value="PWWP_domain_containing_PDP"/>
</dbReference>
<dbReference type="Pfam" id="PF00855">
    <property type="entry name" value="PWWP"/>
    <property type="match status" value="1"/>
</dbReference>
<proteinExistence type="predicted"/>
<dbReference type="AlphaFoldDB" id="A0A7J6E444"/>
<feature type="compositionally biased region" description="Low complexity" evidence="1">
    <location>
        <begin position="855"/>
        <end position="865"/>
    </location>
</feature>
<feature type="region of interest" description="Disordered" evidence="1">
    <location>
        <begin position="44"/>
        <end position="138"/>
    </location>
</feature>